<keyword evidence="3" id="KW-1185">Reference proteome</keyword>
<gene>
    <name evidence="2" type="ORF">EVAR_21791_1</name>
</gene>
<name>A0A4C1YG33_EUMVA</name>
<comment type="caution">
    <text evidence="2">The sequence shown here is derived from an EMBL/GenBank/DDBJ whole genome shotgun (WGS) entry which is preliminary data.</text>
</comment>
<accession>A0A4C1YG33</accession>
<protein>
    <submittedName>
        <fullName evidence="2">Uncharacterized protein</fullName>
    </submittedName>
</protein>
<evidence type="ECO:0000313" key="2">
    <source>
        <dbReference type="EMBL" id="GBP75028.1"/>
    </source>
</evidence>
<dbReference type="EMBL" id="BGZK01001233">
    <property type="protein sequence ID" value="GBP75028.1"/>
    <property type="molecule type" value="Genomic_DNA"/>
</dbReference>
<feature type="region of interest" description="Disordered" evidence="1">
    <location>
        <begin position="134"/>
        <end position="156"/>
    </location>
</feature>
<organism evidence="2 3">
    <name type="scientific">Eumeta variegata</name>
    <name type="common">Bagworm moth</name>
    <name type="synonym">Eumeta japonica</name>
    <dbReference type="NCBI Taxonomy" id="151549"/>
    <lineage>
        <taxon>Eukaryota</taxon>
        <taxon>Metazoa</taxon>
        <taxon>Ecdysozoa</taxon>
        <taxon>Arthropoda</taxon>
        <taxon>Hexapoda</taxon>
        <taxon>Insecta</taxon>
        <taxon>Pterygota</taxon>
        <taxon>Neoptera</taxon>
        <taxon>Endopterygota</taxon>
        <taxon>Lepidoptera</taxon>
        <taxon>Glossata</taxon>
        <taxon>Ditrysia</taxon>
        <taxon>Tineoidea</taxon>
        <taxon>Psychidae</taxon>
        <taxon>Oiketicinae</taxon>
        <taxon>Eumeta</taxon>
    </lineage>
</organism>
<proteinExistence type="predicted"/>
<reference evidence="2 3" key="1">
    <citation type="journal article" date="2019" name="Commun. Biol.">
        <title>The bagworm genome reveals a unique fibroin gene that provides high tensile strength.</title>
        <authorList>
            <person name="Kono N."/>
            <person name="Nakamura H."/>
            <person name="Ohtoshi R."/>
            <person name="Tomita M."/>
            <person name="Numata K."/>
            <person name="Arakawa K."/>
        </authorList>
    </citation>
    <scope>NUCLEOTIDE SEQUENCE [LARGE SCALE GENOMIC DNA]</scope>
</reference>
<evidence type="ECO:0000313" key="3">
    <source>
        <dbReference type="Proteomes" id="UP000299102"/>
    </source>
</evidence>
<dbReference type="AlphaFoldDB" id="A0A4C1YG33"/>
<dbReference type="Proteomes" id="UP000299102">
    <property type="component" value="Unassembled WGS sequence"/>
</dbReference>
<evidence type="ECO:0000256" key="1">
    <source>
        <dbReference type="SAM" id="MobiDB-lite"/>
    </source>
</evidence>
<sequence length="184" mass="20316">MNNCLFWIPLSSNETYVMTHRTTSHREGTSDILPILRGVCTHLSTDILFTVATASFFRAISDEVQHVCWARARGACARAPRAINVRATLRKNVNVKDDGAPFSGKFRYKNTRRAKGGVVPARRARGRRALAGLRAEEGRGGGAGGGRGAAKPPRHCNPIKWIRNEFKRRTCPTTPGIDYWAGLD</sequence>